<dbReference type="AlphaFoldDB" id="A0A2S5GBB1"/>
<accession>A0A2S5GBB1</accession>
<proteinExistence type="predicted"/>
<gene>
    <name evidence="2" type="ORF">C4B60_12170</name>
</gene>
<dbReference type="OrthoDB" id="9773828at2"/>
<evidence type="ECO:0000259" key="1">
    <source>
        <dbReference type="Pfam" id="PF00248"/>
    </source>
</evidence>
<dbReference type="Pfam" id="PF00248">
    <property type="entry name" value="Aldo_ket_red"/>
    <property type="match status" value="1"/>
</dbReference>
<dbReference type="GO" id="GO:0016491">
    <property type="term" value="F:oxidoreductase activity"/>
    <property type="evidence" value="ECO:0007669"/>
    <property type="project" value="InterPro"/>
</dbReference>
<dbReference type="Proteomes" id="UP000239047">
    <property type="component" value="Unassembled WGS sequence"/>
</dbReference>
<dbReference type="RefSeq" id="WP_104058277.1">
    <property type="nucleotide sequence ID" value="NZ_PREZ01000004.1"/>
</dbReference>
<keyword evidence="3" id="KW-1185">Reference proteome</keyword>
<reference evidence="2 3" key="1">
    <citation type="submission" date="2018-02" db="EMBL/GenBank/DDBJ databases">
        <title>Jeotgalibacillus proteolyticum sp. nov. a protease producing bacterium isolated from ocean sediments of Laizhou Bay.</title>
        <authorList>
            <person name="Li Y."/>
        </authorList>
    </citation>
    <scope>NUCLEOTIDE SEQUENCE [LARGE SCALE GENOMIC DNA]</scope>
    <source>
        <strain evidence="2 3">22-7</strain>
    </source>
</reference>
<feature type="domain" description="NADP-dependent oxidoreductase" evidence="1">
    <location>
        <begin position="10"/>
        <end position="313"/>
    </location>
</feature>
<dbReference type="PANTHER" id="PTHR42686">
    <property type="entry name" value="GH17980P-RELATED"/>
    <property type="match status" value="1"/>
</dbReference>
<name>A0A2S5GBB1_9BACL</name>
<sequence length="332" mass="37183">MKNNISINNKIGMGTAPLGNMFREVPESEARETIQAAWDQGVRYFDTAPFYGAGLAEMRLGEVLSSYNRDDYQLSTKVGRLVLDEEEEKEGLFANGRKNKIITDYTADGTKWSIEESLKRLKTDRLDFVYVHDISPDFLGDEWITKFDEARNGAFKVLDKLRDEGVIQGWGVGVNTTVPIELALELEEAHPNLNLSATQYTLLQHERALERMMKLSEEKNAGLVIGGALNSGALMGGDYFDYQEITPEIKQRVEKFSEVAKKHDVSLKDAALQFSTAHPAVKAVVVGSTRPDRIQEDLNAMKADIPEAFWQELIQKELISASAPLPTKQLNL</sequence>
<dbReference type="InterPro" id="IPR020471">
    <property type="entry name" value="AKR"/>
</dbReference>
<dbReference type="InterPro" id="IPR023210">
    <property type="entry name" value="NADP_OxRdtase_dom"/>
</dbReference>
<dbReference type="InterPro" id="IPR036812">
    <property type="entry name" value="NAD(P)_OxRdtase_dom_sf"/>
</dbReference>
<dbReference type="Gene3D" id="3.20.20.100">
    <property type="entry name" value="NADP-dependent oxidoreductase domain"/>
    <property type="match status" value="1"/>
</dbReference>
<organism evidence="2 3">
    <name type="scientific">Jeotgalibacillus proteolyticus</name>
    <dbReference type="NCBI Taxonomy" id="2082395"/>
    <lineage>
        <taxon>Bacteria</taxon>
        <taxon>Bacillati</taxon>
        <taxon>Bacillota</taxon>
        <taxon>Bacilli</taxon>
        <taxon>Bacillales</taxon>
        <taxon>Caryophanaceae</taxon>
        <taxon>Jeotgalibacillus</taxon>
    </lineage>
</organism>
<comment type="caution">
    <text evidence="2">The sequence shown here is derived from an EMBL/GenBank/DDBJ whole genome shotgun (WGS) entry which is preliminary data.</text>
</comment>
<evidence type="ECO:0000313" key="3">
    <source>
        <dbReference type="Proteomes" id="UP000239047"/>
    </source>
</evidence>
<dbReference type="EMBL" id="PREZ01000004">
    <property type="protein sequence ID" value="PPA70327.1"/>
    <property type="molecule type" value="Genomic_DNA"/>
</dbReference>
<dbReference type="PANTHER" id="PTHR42686:SF1">
    <property type="entry name" value="GH17980P-RELATED"/>
    <property type="match status" value="1"/>
</dbReference>
<evidence type="ECO:0000313" key="2">
    <source>
        <dbReference type="EMBL" id="PPA70327.1"/>
    </source>
</evidence>
<protein>
    <submittedName>
        <fullName evidence="2">D-threo-aldose 1-dehydrogenase</fullName>
    </submittedName>
</protein>
<dbReference type="SUPFAM" id="SSF51430">
    <property type="entry name" value="NAD(P)-linked oxidoreductase"/>
    <property type="match status" value="1"/>
</dbReference>
<dbReference type="CDD" id="cd19152">
    <property type="entry name" value="AKR_AKR15A"/>
    <property type="match status" value="1"/>
</dbReference>
<dbReference type="GO" id="GO:0005829">
    <property type="term" value="C:cytosol"/>
    <property type="evidence" value="ECO:0007669"/>
    <property type="project" value="TreeGrafter"/>
</dbReference>